<reference evidence="5" key="1">
    <citation type="submission" date="2016-12" db="EMBL/GenBank/DDBJ databases">
        <title>Comparative genomics of four Isosphaeraceae planctomycetes: a common pool of plasmids and glycoside hydrolase genes.</title>
        <authorList>
            <person name="Ivanova A."/>
        </authorList>
    </citation>
    <scope>NUCLEOTIDE SEQUENCE [LARGE SCALE GENOMIC DNA]</scope>
    <source>
        <strain evidence="5">PX4</strain>
    </source>
</reference>
<sequence length="203" mass="23143">MNRSLRIAIADDESDMQEYYRTILPILGHVVVAVAETGQELVAKCREQHPDLVIADIKMPGIDGIDAAAQIYRDSPIPVILVSAYHNEDFIRRAEENHILCYLVKPIKQADLEPAIAIVMRRFEQFQALRKESADMKQALEDRKIIEKAKGLLMKKASLGEAEAFRRLQKLASEQNRKLVEIARMLLTAEEAFQQPEPRQRPV</sequence>
<evidence type="ECO:0000256" key="1">
    <source>
        <dbReference type="PROSITE-ProRule" id="PRU00169"/>
    </source>
</evidence>
<feature type="modified residue" description="4-aspartylphosphate" evidence="1">
    <location>
        <position position="56"/>
    </location>
</feature>
<protein>
    <submittedName>
        <fullName evidence="4">Putative transcriptional regulatory protein pdtaR</fullName>
    </submittedName>
</protein>
<evidence type="ECO:0000259" key="2">
    <source>
        <dbReference type="PROSITE" id="PS50110"/>
    </source>
</evidence>
<dbReference type="PANTHER" id="PTHR43367">
    <property type="match status" value="1"/>
</dbReference>
<dbReference type="PIRSF" id="PIRSF036382">
    <property type="entry name" value="RR_antiterm"/>
    <property type="match status" value="1"/>
</dbReference>
<dbReference type="Proteomes" id="UP000186309">
    <property type="component" value="Chromosome"/>
</dbReference>
<dbReference type="SUPFAM" id="SSF52172">
    <property type="entry name" value="CheY-like"/>
    <property type="match status" value="1"/>
</dbReference>
<dbReference type="KEGG" id="pbor:BSF38_01974"/>
<keyword evidence="5" id="KW-1185">Reference proteome</keyword>
<dbReference type="EMBL" id="CP019082">
    <property type="protein sequence ID" value="APW60504.1"/>
    <property type="molecule type" value="Genomic_DNA"/>
</dbReference>
<feature type="domain" description="Response regulatory" evidence="2">
    <location>
        <begin position="6"/>
        <end position="120"/>
    </location>
</feature>
<dbReference type="STRING" id="1387353.BSF38_01974"/>
<name>A0A1U7CNI6_9BACT</name>
<dbReference type="InterPro" id="IPR001789">
    <property type="entry name" value="Sig_transdc_resp-reg_receiver"/>
</dbReference>
<evidence type="ECO:0000259" key="3">
    <source>
        <dbReference type="PROSITE" id="PS50921"/>
    </source>
</evidence>
<dbReference type="PANTHER" id="PTHR43367:SF1">
    <property type="entry name" value="TWO-COMPONENT RESPONSE REGULATOR-LIKE APRR6-RELATED"/>
    <property type="match status" value="1"/>
</dbReference>
<dbReference type="InterPro" id="IPR005561">
    <property type="entry name" value="ANTAR"/>
</dbReference>
<dbReference type="OrthoDB" id="9779069at2"/>
<feature type="domain" description="ANTAR" evidence="3">
    <location>
        <begin position="126"/>
        <end position="187"/>
    </location>
</feature>
<dbReference type="Pfam" id="PF03861">
    <property type="entry name" value="ANTAR"/>
    <property type="match status" value="1"/>
</dbReference>
<evidence type="ECO:0000313" key="5">
    <source>
        <dbReference type="Proteomes" id="UP000186309"/>
    </source>
</evidence>
<dbReference type="PROSITE" id="PS50921">
    <property type="entry name" value="ANTAR"/>
    <property type="match status" value="1"/>
</dbReference>
<dbReference type="SMART" id="SM01012">
    <property type="entry name" value="ANTAR"/>
    <property type="match status" value="1"/>
</dbReference>
<dbReference type="SMART" id="SM00448">
    <property type="entry name" value="REC"/>
    <property type="match status" value="1"/>
</dbReference>
<evidence type="ECO:0000313" key="4">
    <source>
        <dbReference type="EMBL" id="APW60504.1"/>
    </source>
</evidence>
<dbReference type="RefSeq" id="WP_076345192.1">
    <property type="nucleotide sequence ID" value="NZ_CP019082.1"/>
</dbReference>
<dbReference type="Gene3D" id="1.10.10.10">
    <property type="entry name" value="Winged helix-like DNA-binding domain superfamily/Winged helix DNA-binding domain"/>
    <property type="match status" value="1"/>
</dbReference>
<keyword evidence="1" id="KW-0597">Phosphoprotein</keyword>
<dbReference type="InterPro" id="IPR011006">
    <property type="entry name" value="CheY-like_superfamily"/>
</dbReference>
<organism evidence="4 5">
    <name type="scientific">Paludisphaera borealis</name>
    <dbReference type="NCBI Taxonomy" id="1387353"/>
    <lineage>
        <taxon>Bacteria</taxon>
        <taxon>Pseudomonadati</taxon>
        <taxon>Planctomycetota</taxon>
        <taxon>Planctomycetia</taxon>
        <taxon>Isosphaerales</taxon>
        <taxon>Isosphaeraceae</taxon>
        <taxon>Paludisphaera</taxon>
    </lineage>
</organism>
<accession>A0A1U7CNI6</accession>
<dbReference type="AlphaFoldDB" id="A0A1U7CNI6"/>
<dbReference type="GO" id="GO:0003723">
    <property type="term" value="F:RNA binding"/>
    <property type="evidence" value="ECO:0007669"/>
    <property type="project" value="InterPro"/>
</dbReference>
<dbReference type="InterPro" id="IPR036388">
    <property type="entry name" value="WH-like_DNA-bd_sf"/>
</dbReference>
<proteinExistence type="predicted"/>
<dbReference type="Pfam" id="PF00072">
    <property type="entry name" value="Response_reg"/>
    <property type="match status" value="1"/>
</dbReference>
<dbReference type="InterPro" id="IPR008327">
    <property type="entry name" value="Sig_transdc_resp-reg_antiterm"/>
</dbReference>
<dbReference type="Gene3D" id="3.40.50.2300">
    <property type="match status" value="1"/>
</dbReference>
<dbReference type="PROSITE" id="PS50110">
    <property type="entry name" value="RESPONSE_REGULATORY"/>
    <property type="match status" value="1"/>
</dbReference>
<dbReference type="GO" id="GO:0000160">
    <property type="term" value="P:phosphorelay signal transduction system"/>
    <property type="evidence" value="ECO:0007669"/>
    <property type="project" value="InterPro"/>
</dbReference>
<gene>
    <name evidence="4" type="primary">pdtaR_1</name>
    <name evidence="4" type="ORF">BSF38_01974</name>
</gene>